<gene>
    <name evidence="3" type="ORF">SAMN04489866_10973</name>
</gene>
<proteinExistence type="predicted"/>
<keyword evidence="4" id="KW-1185">Reference proteome</keyword>
<dbReference type="Pfam" id="PF01757">
    <property type="entry name" value="Acyl_transf_3"/>
    <property type="match status" value="1"/>
</dbReference>
<dbReference type="RefSeq" id="WP_091792091.1">
    <property type="nucleotide sequence ID" value="NZ_FNAF01000009.1"/>
</dbReference>
<evidence type="ECO:0000313" key="4">
    <source>
        <dbReference type="Proteomes" id="UP000198995"/>
    </source>
</evidence>
<feature type="transmembrane region" description="Helical" evidence="1">
    <location>
        <begin position="53"/>
        <end position="70"/>
    </location>
</feature>
<keyword evidence="3" id="KW-0012">Acyltransferase</keyword>
<evidence type="ECO:0000256" key="1">
    <source>
        <dbReference type="SAM" id="Phobius"/>
    </source>
</evidence>
<feature type="transmembrane region" description="Helical" evidence="1">
    <location>
        <begin position="225"/>
        <end position="242"/>
    </location>
</feature>
<evidence type="ECO:0000313" key="3">
    <source>
        <dbReference type="EMBL" id="SDD89396.1"/>
    </source>
</evidence>
<organism evidence="3 4">
    <name type="scientific">Peptococcus niger</name>
    <dbReference type="NCBI Taxonomy" id="2741"/>
    <lineage>
        <taxon>Bacteria</taxon>
        <taxon>Bacillati</taxon>
        <taxon>Bacillota</taxon>
        <taxon>Clostridia</taxon>
        <taxon>Eubacteriales</taxon>
        <taxon>Peptococcaceae</taxon>
        <taxon>Peptococcus</taxon>
    </lineage>
</organism>
<feature type="transmembrane region" description="Helical" evidence="1">
    <location>
        <begin position="91"/>
        <end position="110"/>
    </location>
</feature>
<name>A0A1G6YIL1_PEPNI</name>
<keyword evidence="3" id="KW-0808">Transferase</keyword>
<keyword evidence="1" id="KW-0812">Transmembrane</keyword>
<dbReference type="Proteomes" id="UP000198995">
    <property type="component" value="Unassembled WGS sequence"/>
</dbReference>
<feature type="transmembrane region" description="Helical" evidence="1">
    <location>
        <begin position="197"/>
        <end position="213"/>
    </location>
</feature>
<keyword evidence="1" id="KW-0472">Membrane</keyword>
<accession>A0A1G6YIL1</accession>
<feature type="transmembrane region" description="Helical" evidence="1">
    <location>
        <begin position="12"/>
        <end position="33"/>
    </location>
</feature>
<dbReference type="AlphaFoldDB" id="A0A1G6YIL1"/>
<reference evidence="3 4" key="1">
    <citation type="submission" date="2016-10" db="EMBL/GenBank/DDBJ databases">
        <authorList>
            <person name="de Groot N.N."/>
        </authorList>
    </citation>
    <scope>NUCLEOTIDE SEQUENCE [LARGE SCALE GENOMIC DNA]</scope>
    <source>
        <strain evidence="3 4">DSM 20475</strain>
    </source>
</reference>
<evidence type="ECO:0000259" key="2">
    <source>
        <dbReference type="Pfam" id="PF01757"/>
    </source>
</evidence>
<keyword evidence="1" id="KW-1133">Transmembrane helix</keyword>
<protein>
    <submittedName>
        <fullName evidence="3">Acyltransferase family protein</fullName>
    </submittedName>
</protein>
<feature type="transmembrane region" description="Helical" evidence="1">
    <location>
        <begin position="280"/>
        <end position="299"/>
    </location>
</feature>
<feature type="transmembrane region" description="Helical" evidence="1">
    <location>
        <begin position="254"/>
        <end position="274"/>
    </location>
</feature>
<dbReference type="OrthoDB" id="6623990at2"/>
<dbReference type="InterPro" id="IPR002656">
    <property type="entry name" value="Acyl_transf_3_dom"/>
</dbReference>
<feature type="domain" description="Acyltransferase 3" evidence="2">
    <location>
        <begin position="11"/>
        <end position="297"/>
    </location>
</feature>
<dbReference type="EMBL" id="FNAF01000009">
    <property type="protein sequence ID" value="SDD89396.1"/>
    <property type="molecule type" value="Genomic_DNA"/>
</dbReference>
<sequence>MSLNNRAKRDLSIDGVKFATLWLVVLGHVLLFYDPACPSLFNMVPVAVPGAGPMARAIYSFHMPLFFMLAGMVYRPGKGCGAFIWKKVKRLLLPSMAVFISLMIPTLLYLGYYTPLTWRDFVFNYNLRHVWYAHALFCIFVLNRLCDALHMPKWLKLLAAGLVFFIHPALPINCLGPNIIYFQIGEVFGKRFNCRPAIWLTAGLAFALVFYTAGGREWPPVVQDFYVLGLAVTGGLFFYNLAKHIHYHSKEQLGVYLLHPMIIYLIHHALQAYHLPSWPLIIGVTGVSFALSMALTRLYHLLVRDRLIPAAKSLLAGGVGR</sequence>
<dbReference type="STRING" id="2741.SAMN04489866_10973"/>
<dbReference type="GO" id="GO:0016747">
    <property type="term" value="F:acyltransferase activity, transferring groups other than amino-acyl groups"/>
    <property type="evidence" value="ECO:0007669"/>
    <property type="project" value="InterPro"/>
</dbReference>